<dbReference type="InterPro" id="IPR037401">
    <property type="entry name" value="SnoaL-like"/>
</dbReference>
<evidence type="ECO:0000259" key="2">
    <source>
        <dbReference type="Pfam" id="PF13474"/>
    </source>
</evidence>
<dbReference type="EMBL" id="CADCTV010000989">
    <property type="protein sequence ID" value="CAA9372309.1"/>
    <property type="molecule type" value="Genomic_DNA"/>
</dbReference>
<name>A0A6J4N2D7_9BACT</name>
<evidence type="ECO:0000256" key="1">
    <source>
        <dbReference type="SAM" id="SignalP"/>
    </source>
</evidence>
<dbReference type="SUPFAM" id="SSF54427">
    <property type="entry name" value="NTF2-like"/>
    <property type="match status" value="1"/>
</dbReference>
<keyword evidence="1" id="KW-0732">Signal</keyword>
<protein>
    <recommendedName>
        <fullName evidence="2">SnoaL-like domain-containing protein</fullName>
    </recommendedName>
</protein>
<dbReference type="InterPro" id="IPR032710">
    <property type="entry name" value="NTF2-like_dom_sf"/>
</dbReference>
<feature type="domain" description="SnoaL-like" evidence="2">
    <location>
        <begin position="50"/>
        <end position="162"/>
    </location>
</feature>
<proteinExistence type="predicted"/>
<dbReference type="AlphaFoldDB" id="A0A6J4N2D7"/>
<dbReference type="PROSITE" id="PS51257">
    <property type="entry name" value="PROKAR_LIPOPROTEIN"/>
    <property type="match status" value="1"/>
</dbReference>
<dbReference type="Pfam" id="PF13474">
    <property type="entry name" value="SnoaL_3"/>
    <property type="match status" value="1"/>
</dbReference>
<gene>
    <name evidence="3" type="ORF">AVDCRST_MAG89-4700</name>
</gene>
<accession>A0A6J4N2D7</accession>
<feature type="signal peptide" evidence="1">
    <location>
        <begin position="1"/>
        <end position="22"/>
    </location>
</feature>
<sequence>MPRLLPSLLLLPLLAACQPQTSSTGTPTPAVMEAPAAGARETTQQEQAAVLATIQSFMDALRAKDVAAMNQHVDSLTRLTLIRPTRDGGTRVVVMTGADFIRAVTQPNQPGIDEPIRNPVVHVSGDLATVWAEYQVRRDATVTHCGFDAFHLVRNGGRWKLLNISDTYQAAGCGPAWPS</sequence>
<reference evidence="3" key="1">
    <citation type="submission" date="2020-02" db="EMBL/GenBank/DDBJ databases">
        <authorList>
            <person name="Meier V. D."/>
        </authorList>
    </citation>
    <scope>NUCLEOTIDE SEQUENCE</scope>
    <source>
        <strain evidence="3">AVDCRST_MAG89</strain>
    </source>
</reference>
<feature type="chain" id="PRO_5026725271" description="SnoaL-like domain-containing protein" evidence="1">
    <location>
        <begin position="23"/>
        <end position="179"/>
    </location>
</feature>
<evidence type="ECO:0000313" key="3">
    <source>
        <dbReference type="EMBL" id="CAA9372309.1"/>
    </source>
</evidence>
<organism evidence="3">
    <name type="scientific">uncultured Gemmatimonadota bacterium</name>
    <dbReference type="NCBI Taxonomy" id="203437"/>
    <lineage>
        <taxon>Bacteria</taxon>
        <taxon>Pseudomonadati</taxon>
        <taxon>Gemmatimonadota</taxon>
        <taxon>environmental samples</taxon>
    </lineage>
</organism>
<dbReference type="Gene3D" id="3.10.450.50">
    <property type="match status" value="1"/>
</dbReference>